<dbReference type="InterPro" id="IPR050194">
    <property type="entry name" value="Glycosyltransferase_grp1"/>
</dbReference>
<reference evidence="3 4" key="1">
    <citation type="submission" date="2018-11" db="EMBL/GenBank/DDBJ databases">
        <title>Draft genome sequence of Ferruginibacter sp. BO-59.</title>
        <authorList>
            <person name="Im W.T."/>
        </authorList>
    </citation>
    <scope>NUCLEOTIDE SEQUENCE [LARGE SCALE GENOMIC DNA]</scope>
    <source>
        <strain evidence="3 4">BO-59</strain>
    </source>
</reference>
<dbReference type="Gene3D" id="3.40.50.2000">
    <property type="entry name" value="Glycogen Phosphorylase B"/>
    <property type="match status" value="2"/>
</dbReference>
<dbReference type="InterPro" id="IPR028098">
    <property type="entry name" value="Glyco_trans_4-like_N"/>
</dbReference>
<proteinExistence type="predicted"/>
<protein>
    <submittedName>
        <fullName evidence="3">Glycosyltransferase</fullName>
    </submittedName>
</protein>
<dbReference type="Pfam" id="PF13439">
    <property type="entry name" value="Glyco_transf_4"/>
    <property type="match status" value="1"/>
</dbReference>
<dbReference type="Proteomes" id="UP000267223">
    <property type="component" value="Unassembled WGS sequence"/>
</dbReference>
<evidence type="ECO:0000313" key="4">
    <source>
        <dbReference type="Proteomes" id="UP000267223"/>
    </source>
</evidence>
<feature type="domain" description="Glycosyl transferase family 1" evidence="1">
    <location>
        <begin position="174"/>
        <end position="332"/>
    </location>
</feature>
<dbReference type="Pfam" id="PF00534">
    <property type="entry name" value="Glycos_transf_1"/>
    <property type="match status" value="1"/>
</dbReference>
<accession>A0A3M9NM48</accession>
<dbReference type="PANTHER" id="PTHR45947">
    <property type="entry name" value="SULFOQUINOVOSYL TRANSFERASE SQD2"/>
    <property type="match status" value="1"/>
</dbReference>
<evidence type="ECO:0000313" key="3">
    <source>
        <dbReference type="EMBL" id="RNI38870.1"/>
    </source>
</evidence>
<organism evidence="3 4">
    <name type="scientific">Hanamia caeni</name>
    <dbReference type="NCBI Taxonomy" id="2294116"/>
    <lineage>
        <taxon>Bacteria</taxon>
        <taxon>Pseudomonadati</taxon>
        <taxon>Bacteroidota</taxon>
        <taxon>Chitinophagia</taxon>
        <taxon>Chitinophagales</taxon>
        <taxon>Chitinophagaceae</taxon>
        <taxon>Hanamia</taxon>
    </lineage>
</organism>
<keyword evidence="3" id="KW-0808">Transferase</keyword>
<dbReference type="EMBL" id="RJJR01000002">
    <property type="protein sequence ID" value="RNI38870.1"/>
    <property type="molecule type" value="Genomic_DNA"/>
</dbReference>
<comment type="caution">
    <text evidence="3">The sequence shown here is derived from an EMBL/GenBank/DDBJ whole genome shotgun (WGS) entry which is preliminary data.</text>
</comment>
<dbReference type="InterPro" id="IPR001296">
    <property type="entry name" value="Glyco_trans_1"/>
</dbReference>
<dbReference type="PANTHER" id="PTHR45947:SF3">
    <property type="entry name" value="SULFOQUINOVOSYL TRANSFERASE SQD2"/>
    <property type="match status" value="1"/>
</dbReference>
<dbReference type="AlphaFoldDB" id="A0A3M9NM48"/>
<evidence type="ECO:0000259" key="2">
    <source>
        <dbReference type="Pfam" id="PF13439"/>
    </source>
</evidence>
<gene>
    <name evidence="3" type="ORF">EFY79_04195</name>
</gene>
<dbReference type="OrthoDB" id="7560678at2"/>
<dbReference type="GO" id="GO:0016757">
    <property type="term" value="F:glycosyltransferase activity"/>
    <property type="evidence" value="ECO:0007669"/>
    <property type="project" value="InterPro"/>
</dbReference>
<name>A0A3M9NM48_9BACT</name>
<dbReference type="SUPFAM" id="SSF53756">
    <property type="entry name" value="UDP-Glycosyltransferase/glycogen phosphorylase"/>
    <property type="match status" value="1"/>
</dbReference>
<evidence type="ECO:0000259" key="1">
    <source>
        <dbReference type="Pfam" id="PF00534"/>
    </source>
</evidence>
<dbReference type="RefSeq" id="WP_123119433.1">
    <property type="nucleotide sequence ID" value="NZ_RJJR01000002.1"/>
</dbReference>
<feature type="domain" description="Glycosyltransferase subfamily 4-like N-terminal" evidence="2">
    <location>
        <begin position="16"/>
        <end position="171"/>
    </location>
</feature>
<keyword evidence="4" id="KW-1185">Reference proteome</keyword>
<sequence length="356" mass="41326">MKRKTIIHFIVSLERGGAETMLVQVLKQLKEFNNIVVTLNDRNHFKEDLECDEYICLHRPAFRQLPISILKFHSLISKYKPDVVHSHLALPNFIARLATPRNIPLINTIHTSVSRAEDYKKLSIRLLEKFTYHYRRPTIISVSNIARDDYFSLLKINPAKQYVLHTFVNERRFQFPDKTTNSSCLKIISVGALRKGKNYLYLVEAFKKLTEQKIELHIYGAGPHQNLLQQAINRAGVNIKLKGQVENINEILPYYDLFVMPSLFEGFSLSVLEAMAAKLPLLLSNIPSFKEQCEDTAVYFNLNNTNDFCEKLKNMLKDKELLVKKGEQAYQRAVNNFTLRHHLEKLFSVYNNVLQT</sequence>